<dbReference type="PANTHER" id="PTHR43245:SF13">
    <property type="entry name" value="UDP-D-APIOSE_UDP-D-XYLOSE SYNTHASE 2"/>
    <property type="match status" value="1"/>
</dbReference>
<dbReference type="Gene3D" id="3.40.50.720">
    <property type="entry name" value="NAD(P)-binding Rossmann-like Domain"/>
    <property type="match status" value="1"/>
</dbReference>
<accession>A0A5C8D2M4</accession>
<gene>
    <name evidence="2" type="ORF">EPJ79_00690</name>
</gene>
<reference evidence="2 3" key="1">
    <citation type="journal article" date="1992" name="Lakartidningen">
        <title>[Penicillin V and not amoxicillin is the first choice preparation in acute otitis].</title>
        <authorList>
            <person name="Kamme C."/>
            <person name="Lundgren K."/>
            <person name="Prellner K."/>
        </authorList>
    </citation>
    <scope>NUCLEOTIDE SEQUENCE [LARGE SCALE GENOMIC DNA]</scope>
    <source>
        <strain evidence="2 3">513A</strain>
    </source>
</reference>
<dbReference type="PANTHER" id="PTHR43245">
    <property type="entry name" value="BIFUNCTIONAL POLYMYXIN RESISTANCE PROTEIN ARNA"/>
    <property type="match status" value="1"/>
</dbReference>
<comment type="caution">
    <text evidence="2">The sequence shown here is derived from an EMBL/GenBank/DDBJ whole genome shotgun (WGS) entry which is preliminary data.</text>
</comment>
<protein>
    <submittedName>
        <fullName evidence="2">SDR family oxidoreductase</fullName>
    </submittedName>
</protein>
<dbReference type="RefSeq" id="WP_147738057.1">
    <property type="nucleotide sequence ID" value="NZ_SAXU01000001.1"/>
</dbReference>
<dbReference type="InterPro" id="IPR001509">
    <property type="entry name" value="Epimerase_deHydtase"/>
</dbReference>
<dbReference type="AlphaFoldDB" id="A0A5C8D2M4"/>
<feature type="domain" description="NAD-dependent epimerase/dehydratase" evidence="1">
    <location>
        <begin position="4"/>
        <end position="223"/>
    </location>
</feature>
<dbReference type="EMBL" id="SAXU01000001">
    <property type="protein sequence ID" value="TXJ19707.1"/>
    <property type="molecule type" value="Genomic_DNA"/>
</dbReference>
<dbReference type="Pfam" id="PF01370">
    <property type="entry name" value="Epimerase"/>
    <property type="match status" value="1"/>
</dbReference>
<evidence type="ECO:0000259" key="1">
    <source>
        <dbReference type="Pfam" id="PF01370"/>
    </source>
</evidence>
<dbReference type="Proteomes" id="UP000324638">
    <property type="component" value="Unassembled WGS sequence"/>
</dbReference>
<proteinExistence type="predicted"/>
<organism evidence="2 3">
    <name type="scientific">Brachyspira aalborgi</name>
    <dbReference type="NCBI Taxonomy" id="29522"/>
    <lineage>
        <taxon>Bacteria</taxon>
        <taxon>Pseudomonadati</taxon>
        <taxon>Spirochaetota</taxon>
        <taxon>Spirochaetia</taxon>
        <taxon>Brachyspirales</taxon>
        <taxon>Brachyspiraceae</taxon>
        <taxon>Brachyspira</taxon>
    </lineage>
</organism>
<dbReference type="CDD" id="cd08946">
    <property type="entry name" value="SDR_e"/>
    <property type="match status" value="1"/>
</dbReference>
<name>A0A5C8D2M4_9SPIR</name>
<dbReference type="SUPFAM" id="SSF51735">
    <property type="entry name" value="NAD(P)-binding Rossmann-fold domains"/>
    <property type="match status" value="1"/>
</dbReference>
<evidence type="ECO:0000313" key="3">
    <source>
        <dbReference type="Proteomes" id="UP000324638"/>
    </source>
</evidence>
<dbReference type="InterPro" id="IPR036291">
    <property type="entry name" value="NAD(P)-bd_dom_sf"/>
</dbReference>
<sequence>MKKVIVTGINGLIGQYISKPLKDLNFEVYGIGRKDFITDKFNYKKCDINNSLETKSLFKEIKPQYLIHLAWDTNKGYLESDDNFDLVASSINMLKYFRENGGEKALFTGTCFEYKFKDYPIKEEDELKPNTIYAKCKNYLREISELYCDKNNIDFCWGRIFYTYGANEHQNRLFPYIINSLNNGKKVSINHSHLKRDYIFAGDVAKAISLVLNSKFNGIINICSGKSISLENIAITIAKKLNKLELLDLKKLETKEPDSIVGDNSILLNNFNFNYREIENFICSDNVDSVN</sequence>
<dbReference type="InterPro" id="IPR050177">
    <property type="entry name" value="Lipid_A_modif_metabolic_enz"/>
</dbReference>
<evidence type="ECO:0000313" key="2">
    <source>
        <dbReference type="EMBL" id="TXJ19707.1"/>
    </source>
</evidence>